<feature type="domain" description="HTH lysR-type" evidence="5">
    <location>
        <begin position="1"/>
        <end position="58"/>
    </location>
</feature>
<evidence type="ECO:0000256" key="1">
    <source>
        <dbReference type="ARBA" id="ARBA00009437"/>
    </source>
</evidence>
<dbReference type="EMBL" id="BSKO01000001">
    <property type="protein sequence ID" value="GLO67880.1"/>
    <property type="molecule type" value="Genomic_DNA"/>
</dbReference>
<sequence>MELRHLVTFKTIVDKGGFKKAADVLGYAQSSITAHIHDLESELEIPLFNRMGKSISLTQAGETFLPYATEIIELYSESKDRLRNTEEPSGIVIIGASETLMIHWLPGILRGFMEEYPKVEIVLKTLRFEDVHSQLKSGEVDIAFLVDIENWTQKDVWVKKIRQEELVHILPAKIERRPYSPRMLTTEYKCSWRPIMEEYMNTTTDINMKAIELPSVEAIKKSVMCNLGQSIVPRFVVEKELKNGELIEYPNSKVRQKLAIFQAIHKDKWVSKSMSVFIDYLANVEQL</sequence>
<dbReference type="RefSeq" id="WP_069684836.1">
    <property type="nucleotide sequence ID" value="NZ_BSKO01000001.1"/>
</dbReference>
<dbReference type="InterPro" id="IPR000847">
    <property type="entry name" value="LysR_HTH_N"/>
</dbReference>
<dbReference type="SUPFAM" id="SSF46785">
    <property type="entry name" value="Winged helix' DNA-binding domain"/>
    <property type="match status" value="1"/>
</dbReference>
<dbReference type="PANTHER" id="PTHR30126:SF100">
    <property type="entry name" value="LYSR-FAMILY TRANSCRIPTIONAL REGULATOR"/>
    <property type="match status" value="1"/>
</dbReference>
<accession>A0ABQ5TN26</accession>
<dbReference type="PANTHER" id="PTHR30126">
    <property type="entry name" value="HTH-TYPE TRANSCRIPTIONAL REGULATOR"/>
    <property type="match status" value="1"/>
</dbReference>
<keyword evidence="3" id="KW-0238">DNA-binding</keyword>
<evidence type="ECO:0000256" key="4">
    <source>
        <dbReference type="ARBA" id="ARBA00023163"/>
    </source>
</evidence>
<dbReference type="SUPFAM" id="SSF53850">
    <property type="entry name" value="Periplasmic binding protein-like II"/>
    <property type="match status" value="1"/>
</dbReference>
<name>A0ABQ5TN26_9BACI</name>
<dbReference type="Pfam" id="PF03466">
    <property type="entry name" value="LysR_substrate"/>
    <property type="match status" value="1"/>
</dbReference>
<keyword evidence="2" id="KW-0805">Transcription regulation</keyword>
<comment type="caution">
    <text evidence="6">The sequence shown here is derived from an EMBL/GenBank/DDBJ whole genome shotgun (WGS) entry which is preliminary data.</text>
</comment>
<dbReference type="InterPro" id="IPR005119">
    <property type="entry name" value="LysR_subst-bd"/>
</dbReference>
<evidence type="ECO:0000259" key="5">
    <source>
        <dbReference type="PROSITE" id="PS50931"/>
    </source>
</evidence>
<organism evidence="6 7">
    <name type="scientific">Oceanobacillus kimchii</name>
    <dbReference type="NCBI Taxonomy" id="746691"/>
    <lineage>
        <taxon>Bacteria</taxon>
        <taxon>Bacillati</taxon>
        <taxon>Bacillota</taxon>
        <taxon>Bacilli</taxon>
        <taxon>Bacillales</taxon>
        <taxon>Bacillaceae</taxon>
        <taxon>Oceanobacillus</taxon>
    </lineage>
</organism>
<dbReference type="InterPro" id="IPR036388">
    <property type="entry name" value="WH-like_DNA-bd_sf"/>
</dbReference>
<evidence type="ECO:0000313" key="6">
    <source>
        <dbReference type="EMBL" id="GLO67880.1"/>
    </source>
</evidence>
<evidence type="ECO:0000256" key="2">
    <source>
        <dbReference type="ARBA" id="ARBA00023015"/>
    </source>
</evidence>
<reference evidence="6 7" key="1">
    <citation type="submission" date="2023-02" db="EMBL/GenBank/DDBJ databases">
        <title>Oceanobacillus kimchii IFOP_LL358 isolated form Alexandrium catenella lab strain.</title>
        <authorList>
            <person name="Gajardo G."/>
            <person name="Ueki S."/>
            <person name="Maruyama F."/>
        </authorList>
    </citation>
    <scope>NUCLEOTIDE SEQUENCE [LARGE SCALE GENOMIC DNA]</scope>
    <source>
        <strain evidence="6 7">IFOP_LL358</strain>
    </source>
</reference>
<evidence type="ECO:0000313" key="7">
    <source>
        <dbReference type="Proteomes" id="UP001275436"/>
    </source>
</evidence>
<dbReference type="InterPro" id="IPR036390">
    <property type="entry name" value="WH_DNA-bd_sf"/>
</dbReference>
<dbReference type="PROSITE" id="PS50931">
    <property type="entry name" value="HTH_LYSR"/>
    <property type="match status" value="1"/>
</dbReference>
<dbReference type="Gene3D" id="3.40.190.290">
    <property type="match status" value="1"/>
</dbReference>
<dbReference type="CDD" id="cd05466">
    <property type="entry name" value="PBP2_LTTR_substrate"/>
    <property type="match status" value="1"/>
</dbReference>
<keyword evidence="4" id="KW-0804">Transcription</keyword>
<dbReference type="Gene3D" id="1.10.10.10">
    <property type="entry name" value="Winged helix-like DNA-binding domain superfamily/Winged helix DNA-binding domain"/>
    <property type="match status" value="1"/>
</dbReference>
<evidence type="ECO:0000256" key="3">
    <source>
        <dbReference type="ARBA" id="ARBA00023125"/>
    </source>
</evidence>
<gene>
    <name evidence="6" type="ORF">MACH08_36640</name>
</gene>
<dbReference type="Proteomes" id="UP001275436">
    <property type="component" value="Unassembled WGS sequence"/>
</dbReference>
<dbReference type="Pfam" id="PF00126">
    <property type="entry name" value="HTH_1"/>
    <property type="match status" value="1"/>
</dbReference>
<keyword evidence="7" id="KW-1185">Reference proteome</keyword>
<comment type="similarity">
    <text evidence="1">Belongs to the LysR transcriptional regulatory family.</text>
</comment>
<protein>
    <submittedName>
        <fullName evidence="6">LysR family transcriptional regulator</fullName>
    </submittedName>
</protein>
<proteinExistence type="inferred from homology"/>